<accession>A0A1U9K602</accession>
<reference evidence="2 3" key="1">
    <citation type="journal article" date="2015" name="Int. J. Syst. Evol. Microbiol.">
        <title>Novibacillus thermophilus gen. nov., sp. nov., a Gram-staining-negative and moderately thermophilic member of the family Thermoactinomycetaceae.</title>
        <authorList>
            <person name="Yang G."/>
            <person name="Chen J."/>
            <person name="Zhou S."/>
        </authorList>
    </citation>
    <scope>NUCLEOTIDE SEQUENCE [LARGE SCALE GENOMIC DNA]</scope>
    <source>
        <strain evidence="2 3">SG-1</strain>
    </source>
</reference>
<protein>
    <submittedName>
        <fullName evidence="2">Uncharacterized protein</fullName>
    </submittedName>
</protein>
<evidence type="ECO:0000313" key="3">
    <source>
        <dbReference type="Proteomes" id="UP000188603"/>
    </source>
</evidence>
<keyword evidence="1" id="KW-0175">Coiled coil</keyword>
<name>A0A1U9K602_9BACL</name>
<dbReference type="STRING" id="1471761.B0W44_06500"/>
<dbReference type="EMBL" id="CP019699">
    <property type="protein sequence ID" value="AQS55487.1"/>
    <property type="molecule type" value="Genomic_DNA"/>
</dbReference>
<proteinExistence type="predicted"/>
<keyword evidence="3" id="KW-1185">Reference proteome</keyword>
<evidence type="ECO:0000256" key="1">
    <source>
        <dbReference type="SAM" id="Coils"/>
    </source>
</evidence>
<dbReference type="AlphaFoldDB" id="A0A1U9K602"/>
<evidence type="ECO:0000313" key="2">
    <source>
        <dbReference type="EMBL" id="AQS55487.1"/>
    </source>
</evidence>
<organism evidence="2 3">
    <name type="scientific">Novibacillus thermophilus</name>
    <dbReference type="NCBI Taxonomy" id="1471761"/>
    <lineage>
        <taxon>Bacteria</taxon>
        <taxon>Bacillati</taxon>
        <taxon>Bacillota</taxon>
        <taxon>Bacilli</taxon>
        <taxon>Bacillales</taxon>
        <taxon>Thermoactinomycetaceae</taxon>
        <taxon>Novibacillus</taxon>
    </lineage>
</organism>
<dbReference type="KEGG" id="ntr:B0W44_06500"/>
<dbReference type="Proteomes" id="UP000188603">
    <property type="component" value="Chromosome"/>
</dbReference>
<dbReference type="OrthoDB" id="2828299at2"/>
<feature type="coiled-coil region" evidence="1">
    <location>
        <begin position="36"/>
        <end position="63"/>
    </location>
</feature>
<gene>
    <name evidence="2" type="ORF">B0W44_06500</name>
</gene>
<sequence>MEDVIKAFKSKDSEKRIPVLKMEIDYELAELYEAIQEKNTHRVDQCKARLAELRREMLQLEVI</sequence>